<accession>A0A7C9KY67</accession>
<dbReference type="RefSeq" id="WP_152576971.1">
    <property type="nucleotide sequence ID" value="NZ_JAATJI010000001.1"/>
</dbReference>
<comment type="caution">
    <text evidence="2">The sequence shown here is derived from an EMBL/GenBank/DDBJ whole genome shotgun (WGS) entry which is preliminary data.</text>
</comment>
<dbReference type="Gene3D" id="3.30.420.380">
    <property type="match status" value="1"/>
</dbReference>
<gene>
    <name evidence="2" type="ORF">F3168_04850</name>
</gene>
<dbReference type="InterPro" id="IPR043129">
    <property type="entry name" value="ATPase_NBD"/>
</dbReference>
<dbReference type="AlphaFoldDB" id="A0A7C9KY67"/>
<dbReference type="OrthoDB" id="7432052at2"/>
<evidence type="ECO:0000313" key="3">
    <source>
        <dbReference type="Proteomes" id="UP000481327"/>
    </source>
</evidence>
<dbReference type="NCBIfam" id="TIGR01709">
    <property type="entry name" value="typeII_sec_gspL"/>
    <property type="match status" value="1"/>
</dbReference>
<proteinExistence type="predicted"/>
<evidence type="ECO:0000313" key="2">
    <source>
        <dbReference type="EMBL" id="MQT16588.1"/>
    </source>
</evidence>
<protein>
    <recommendedName>
        <fullName evidence="1">GspL cytoplasmic actin-ATPase-like domain-containing protein</fullName>
    </recommendedName>
</protein>
<dbReference type="SUPFAM" id="SSF53067">
    <property type="entry name" value="Actin-like ATPase domain"/>
    <property type="match status" value="1"/>
</dbReference>
<dbReference type="Proteomes" id="UP000481327">
    <property type="component" value="Unassembled WGS sequence"/>
</dbReference>
<reference evidence="2 3" key="1">
    <citation type="submission" date="2019-09" db="EMBL/GenBank/DDBJ databases">
        <title>Polymorphobacter sp. isolated from a lake in China.</title>
        <authorList>
            <person name="Liu Z."/>
        </authorList>
    </citation>
    <scope>NUCLEOTIDE SEQUENCE [LARGE SCALE GENOMIC DNA]</scope>
    <source>
        <strain evidence="2 3">D40P</strain>
    </source>
</reference>
<evidence type="ECO:0000259" key="1">
    <source>
        <dbReference type="Pfam" id="PF05134"/>
    </source>
</evidence>
<dbReference type="InterPro" id="IPR024230">
    <property type="entry name" value="GspL_cyto_dom"/>
</dbReference>
<dbReference type="EMBL" id="WIOL01000001">
    <property type="protein sequence ID" value="MQT16588.1"/>
    <property type="molecule type" value="Genomic_DNA"/>
</dbReference>
<organism evidence="2 3">
    <name type="scientific">Sandarakinorhabdus fusca</name>
    <dbReference type="NCBI Taxonomy" id="1439888"/>
    <lineage>
        <taxon>Bacteria</taxon>
        <taxon>Pseudomonadati</taxon>
        <taxon>Pseudomonadota</taxon>
        <taxon>Alphaproteobacteria</taxon>
        <taxon>Sphingomonadales</taxon>
        <taxon>Sphingosinicellaceae</taxon>
        <taxon>Sandarakinorhabdus</taxon>
    </lineage>
</organism>
<feature type="domain" description="GspL cytoplasmic actin-ATPase-like" evidence="1">
    <location>
        <begin position="30"/>
        <end position="137"/>
    </location>
</feature>
<sequence length="369" mass="38191">MTELIVFPDNGYSCLWLEMEAGRIVARGTDLAELRSAGEAPRDVVAVVSGVSVVVHWVELPALAPAQAAAAARLLAADVCGGAIASTHVALGDVDSEGTRPLALVDTRTMDDWLAILAAAGLDAVRIVPLPLLLPAASADAEGAHATLLPIGDIGHVRGDRLAFSAELPLVDVMLADRTIIPIDAARFEASLSAMLATDVVNLRQGAFARKRRAPLDRRQLRRIAVTAVAAAGLWLGVEAATLLRDRFAADQIEQRAADAARAALPRGTAVDAPRAQVAARAARLGAAGSGFTQLAGPLLAGMRDQTATVLQSLKYAPDSGLAAAVEVRSPEARQQLTAIAPGSGQTLTVGAPRDVAGTTVVDIVVRPR</sequence>
<dbReference type="Pfam" id="PF05134">
    <property type="entry name" value="T2SSL"/>
    <property type="match status" value="1"/>
</dbReference>
<keyword evidence="3" id="KW-1185">Reference proteome</keyword>
<name>A0A7C9KY67_9SPHN</name>
<dbReference type="GO" id="GO:0015627">
    <property type="term" value="C:type II protein secretion system complex"/>
    <property type="evidence" value="ECO:0007669"/>
    <property type="project" value="InterPro"/>
</dbReference>
<dbReference type="GO" id="GO:0015628">
    <property type="term" value="P:protein secretion by the type II secretion system"/>
    <property type="evidence" value="ECO:0007669"/>
    <property type="project" value="InterPro"/>
</dbReference>
<dbReference type="GO" id="GO:0009276">
    <property type="term" value="C:Gram-negative-bacterium-type cell wall"/>
    <property type="evidence" value="ECO:0007669"/>
    <property type="project" value="InterPro"/>
</dbReference>
<dbReference type="InterPro" id="IPR007812">
    <property type="entry name" value="T2SS_protein-GspL"/>
</dbReference>